<name>A0A1A9ZR95_GLOPL</name>
<evidence type="ECO:0000313" key="2">
    <source>
        <dbReference type="Proteomes" id="UP000092445"/>
    </source>
</evidence>
<dbReference type="AlphaFoldDB" id="A0A1A9ZR95"/>
<dbReference type="EnsemblMetazoa" id="GPAI022534-RA">
    <property type="protein sequence ID" value="GPAI022534-PA"/>
    <property type="gene ID" value="GPAI022534"/>
</dbReference>
<keyword evidence="2" id="KW-1185">Reference proteome</keyword>
<proteinExistence type="predicted"/>
<reference evidence="1" key="2">
    <citation type="submission" date="2020-05" db="UniProtKB">
        <authorList>
            <consortium name="EnsemblMetazoa"/>
        </authorList>
    </citation>
    <scope>IDENTIFICATION</scope>
    <source>
        <strain evidence="1">IAEA</strain>
    </source>
</reference>
<evidence type="ECO:0000313" key="1">
    <source>
        <dbReference type="EnsemblMetazoa" id="GPAI022534-PA"/>
    </source>
</evidence>
<reference evidence="2" key="1">
    <citation type="submission" date="2014-03" db="EMBL/GenBank/DDBJ databases">
        <authorList>
            <person name="Aksoy S."/>
            <person name="Warren W."/>
            <person name="Wilson R.K."/>
        </authorList>
    </citation>
    <scope>NUCLEOTIDE SEQUENCE [LARGE SCALE GENOMIC DNA]</scope>
    <source>
        <strain evidence="2">IAEA</strain>
    </source>
</reference>
<dbReference type="VEuPathDB" id="VectorBase:GPAI022534"/>
<protein>
    <submittedName>
        <fullName evidence="1">Uncharacterized protein</fullName>
    </submittedName>
</protein>
<accession>A0A1A9ZR95</accession>
<sequence>MLGCKALAAANGNAATFAAASGEIPKVGVVADKPKTALLATASKACIFAVAAAAATAAAVGIVEFVVGQTTYFFALLTNSCCSEVSFGKAPPSNPNNADRVPGPNFTSPLCLRSYIGWEINGKNHCPDVESLIDWLIKLSVLPTN</sequence>
<dbReference type="Proteomes" id="UP000092445">
    <property type="component" value="Unassembled WGS sequence"/>
</dbReference>
<organism evidence="1 2">
    <name type="scientific">Glossina pallidipes</name>
    <name type="common">Tsetse fly</name>
    <dbReference type="NCBI Taxonomy" id="7398"/>
    <lineage>
        <taxon>Eukaryota</taxon>
        <taxon>Metazoa</taxon>
        <taxon>Ecdysozoa</taxon>
        <taxon>Arthropoda</taxon>
        <taxon>Hexapoda</taxon>
        <taxon>Insecta</taxon>
        <taxon>Pterygota</taxon>
        <taxon>Neoptera</taxon>
        <taxon>Endopterygota</taxon>
        <taxon>Diptera</taxon>
        <taxon>Brachycera</taxon>
        <taxon>Muscomorpha</taxon>
        <taxon>Hippoboscoidea</taxon>
        <taxon>Glossinidae</taxon>
        <taxon>Glossina</taxon>
    </lineage>
</organism>